<dbReference type="SUPFAM" id="SSF54980">
    <property type="entry name" value="EF-G C-terminal domain-like"/>
    <property type="match status" value="1"/>
</dbReference>
<name>R7QTW8_CHOCR</name>
<dbReference type="SUPFAM" id="SSF52540">
    <property type="entry name" value="P-loop containing nucleoside triphosphate hydrolases"/>
    <property type="match status" value="1"/>
</dbReference>
<dbReference type="Gene3D" id="3.30.230.10">
    <property type="match status" value="1"/>
</dbReference>
<dbReference type="OMA" id="RTHKMGE"/>
<dbReference type="PANTHER" id="PTHR43261:SF1">
    <property type="entry name" value="RIBOSOME-RELEASING FACTOR 2, MITOCHONDRIAL"/>
    <property type="match status" value="1"/>
</dbReference>
<dbReference type="GO" id="GO:0032790">
    <property type="term" value="P:ribosome disassembly"/>
    <property type="evidence" value="ECO:0007669"/>
    <property type="project" value="TreeGrafter"/>
</dbReference>
<dbReference type="InterPro" id="IPR005517">
    <property type="entry name" value="Transl_elong_EFG/EF2_IV"/>
</dbReference>
<dbReference type="OrthoDB" id="198619at2759"/>
<dbReference type="EMBL" id="HG002276">
    <property type="protein sequence ID" value="CDF40941.1"/>
    <property type="molecule type" value="Genomic_DNA"/>
</dbReference>
<dbReference type="InterPro" id="IPR009000">
    <property type="entry name" value="Transl_B-barrel_sf"/>
</dbReference>
<dbReference type="FunFam" id="3.40.50.300:FF:000514">
    <property type="entry name" value="Ribosome-releasing factor 2, mitochondrial"/>
    <property type="match status" value="1"/>
</dbReference>
<keyword evidence="4" id="KW-0342">GTP-binding</keyword>
<dbReference type="GO" id="GO:0005525">
    <property type="term" value="F:GTP binding"/>
    <property type="evidence" value="ECO:0007669"/>
    <property type="project" value="UniProtKB-KW"/>
</dbReference>
<keyword evidence="3" id="KW-0496">Mitochondrion</keyword>
<dbReference type="InterPro" id="IPR035647">
    <property type="entry name" value="EFG_III/V"/>
</dbReference>
<dbReference type="InterPro" id="IPR041095">
    <property type="entry name" value="EFG_II"/>
</dbReference>
<dbReference type="SUPFAM" id="SSF50447">
    <property type="entry name" value="Translation proteins"/>
    <property type="match status" value="1"/>
</dbReference>
<proteinExistence type="predicted"/>
<dbReference type="GO" id="GO:0003746">
    <property type="term" value="F:translation elongation factor activity"/>
    <property type="evidence" value="ECO:0007669"/>
    <property type="project" value="UniProtKB-KW"/>
</dbReference>
<dbReference type="InterPro" id="IPR014721">
    <property type="entry name" value="Ribsml_uS5_D2-typ_fold_subgr"/>
</dbReference>
<sequence>MSLPLTPLTPHSLRTFPALHQIFLQPNRCFSASLHQKKRVLGAIAHINSGKTTTSEAMLYTAGALRRMGNVDVGDTTLDYLPDERERGITINAAAVSFNWKDHQIFLVDSPGHLDFTFEVERALKVMDSVIVLLDAVSGVQPQTETVWRQADSNALPRVVFVNKMDRDGADFEKSVSSISQCFVSTPCVIQYPIFHQRSKKFDGVFDLLTLFDYVPGQNGLIFKNPSGDDVVASLTDLSPEQQVSIQKAANTLVETVADVNDQVMSLWLDESPIPREVMTSAVRQACIHGKLVPVLFGSSLRGIGVEPLLDAVVNYLPSPAERSPVKARSKHGDEVVIPMSEKSPFLAYAFKVSHDKHRGRLVHFRAFCGDLKHFRGPFLNTTKGKKETPTKILRVLADKYEEIQIISPGDIFAAVGLKQTETGDTLVLMRDPPSSQVILSGVKAPPPVFSVALEVEGAVQERELEGLLARIVQEDCSMEQTVDNETGETLLSGMGELHLEVAVGRLSRSLGFPVRMSRPRVSYRETITESVESVEVYDCTIGSSRFQATLRVKIEPHAPKSSHCANLIDISDEFFSLAEREAIADGVNAALGRGPLLGSSVTNLKVSVFSATDAAADTGARNNFTALRGCARKAIQSVIRNATPRVLEPVMRVHLVVPTNKSIKCN</sequence>
<protein>
    <submittedName>
        <fullName evidence="6">Translation elongation factor EF-G2, mitochondrial</fullName>
    </submittedName>
</protein>
<evidence type="ECO:0000313" key="6">
    <source>
        <dbReference type="EMBL" id="CDF40941.1"/>
    </source>
</evidence>
<dbReference type="GO" id="GO:0005759">
    <property type="term" value="C:mitochondrial matrix"/>
    <property type="evidence" value="ECO:0007669"/>
    <property type="project" value="UniProtKB-ARBA"/>
</dbReference>
<keyword evidence="1" id="KW-0547">Nucleotide-binding</keyword>
<dbReference type="InterPro" id="IPR031157">
    <property type="entry name" value="G_TR_CS"/>
</dbReference>
<dbReference type="GO" id="GO:0032543">
    <property type="term" value="P:mitochondrial translation"/>
    <property type="evidence" value="ECO:0007669"/>
    <property type="project" value="TreeGrafter"/>
</dbReference>
<evidence type="ECO:0000259" key="5">
    <source>
        <dbReference type="PROSITE" id="PS51722"/>
    </source>
</evidence>
<dbReference type="PANTHER" id="PTHR43261">
    <property type="entry name" value="TRANSLATION ELONGATION FACTOR G-RELATED"/>
    <property type="match status" value="1"/>
</dbReference>
<dbReference type="STRING" id="2769.R7QTW8"/>
<evidence type="ECO:0000313" key="7">
    <source>
        <dbReference type="Proteomes" id="UP000012073"/>
    </source>
</evidence>
<dbReference type="NCBIfam" id="TIGR00231">
    <property type="entry name" value="small_GTP"/>
    <property type="match status" value="1"/>
</dbReference>
<feature type="domain" description="Tr-type G" evidence="5">
    <location>
        <begin position="36"/>
        <end position="321"/>
    </location>
</feature>
<dbReference type="Gramene" id="CDF40941">
    <property type="protein sequence ID" value="CDF40941"/>
    <property type="gene ID" value="CHC_T00008408001"/>
</dbReference>
<gene>
    <name evidence="6" type="ORF">CHC_T00008408001</name>
</gene>
<keyword evidence="2" id="KW-0648">Protein biosynthesis</keyword>
<dbReference type="Gene3D" id="2.40.30.10">
    <property type="entry name" value="Translation factors"/>
    <property type="match status" value="1"/>
</dbReference>
<dbReference type="Pfam" id="PF03764">
    <property type="entry name" value="EFG_IV"/>
    <property type="match status" value="1"/>
</dbReference>
<dbReference type="PRINTS" id="PR00315">
    <property type="entry name" value="ELONGATNFCT"/>
</dbReference>
<keyword evidence="6" id="KW-0251">Elongation factor</keyword>
<dbReference type="RefSeq" id="XP_005711235.1">
    <property type="nucleotide sequence ID" value="XM_005711178.1"/>
</dbReference>
<accession>R7QTW8</accession>
<dbReference type="Gene3D" id="3.30.70.870">
    <property type="entry name" value="Elongation Factor G (Translational Gtpase), domain 3"/>
    <property type="match status" value="1"/>
</dbReference>
<dbReference type="Pfam" id="PF00009">
    <property type="entry name" value="GTP_EFTU"/>
    <property type="match status" value="1"/>
</dbReference>
<dbReference type="SUPFAM" id="SSF54211">
    <property type="entry name" value="Ribosomal protein S5 domain 2-like"/>
    <property type="match status" value="1"/>
</dbReference>
<evidence type="ECO:0000256" key="1">
    <source>
        <dbReference type="ARBA" id="ARBA00022741"/>
    </source>
</evidence>
<keyword evidence="7" id="KW-1185">Reference proteome</keyword>
<evidence type="ECO:0000256" key="3">
    <source>
        <dbReference type="ARBA" id="ARBA00023128"/>
    </source>
</evidence>
<dbReference type="PROSITE" id="PS00301">
    <property type="entry name" value="G_TR_1"/>
    <property type="match status" value="1"/>
</dbReference>
<reference evidence="7" key="1">
    <citation type="journal article" date="2013" name="Proc. Natl. Acad. Sci. U.S.A.">
        <title>Genome structure and metabolic features in the red seaweed Chondrus crispus shed light on evolution of the Archaeplastida.</title>
        <authorList>
            <person name="Collen J."/>
            <person name="Porcel B."/>
            <person name="Carre W."/>
            <person name="Ball S.G."/>
            <person name="Chaparro C."/>
            <person name="Tonon T."/>
            <person name="Barbeyron T."/>
            <person name="Michel G."/>
            <person name="Noel B."/>
            <person name="Valentin K."/>
            <person name="Elias M."/>
            <person name="Artiguenave F."/>
            <person name="Arun A."/>
            <person name="Aury J.M."/>
            <person name="Barbosa-Neto J.F."/>
            <person name="Bothwell J.H."/>
            <person name="Bouget F.Y."/>
            <person name="Brillet L."/>
            <person name="Cabello-Hurtado F."/>
            <person name="Capella-Gutierrez S."/>
            <person name="Charrier B."/>
            <person name="Cladiere L."/>
            <person name="Cock J.M."/>
            <person name="Coelho S.M."/>
            <person name="Colleoni C."/>
            <person name="Czjzek M."/>
            <person name="Da Silva C."/>
            <person name="Delage L."/>
            <person name="Denoeud F."/>
            <person name="Deschamps P."/>
            <person name="Dittami S.M."/>
            <person name="Gabaldon T."/>
            <person name="Gachon C.M."/>
            <person name="Groisillier A."/>
            <person name="Herve C."/>
            <person name="Jabbari K."/>
            <person name="Katinka M."/>
            <person name="Kloareg B."/>
            <person name="Kowalczyk N."/>
            <person name="Labadie K."/>
            <person name="Leblanc C."/>
            <person name="Lopez P.J."/>
            <person name="McLachlan D.H."/>
            <person name="Meslet-Cladiere L."/>
            <person name="Moustafa A."/>
            <person name="Nehr Z."/>
            <person name="Nyvall Collen P."/>
            <person name="Panaud O."/>
            <person name="Partensky F."/>
            <person name="Poulain J."/>
            <person name="Rensing S.A."/>
            <person name="Rousvoal S."/>
            <person name="Samson G."/>
            <person name="Symeonidi A."/>
            <person name="Weissenbach J."/>
            <person name="Zambounis A."/>
            <person name="Wincker P."/>
            <person name="Boyen C."/>
        </authorList>
    </citation>
    <scope>NUCLEOTIDE SEQUENCE [LARGE SCALE GENOMIC DNA]</scope>
    <source>
        <strain evidence="7">cv. Stackhouse</strain>
    </source>
</reference>
<dbReference type="SMART" id="SM00889">
    <property type="entry name" value="EFG_IV"/>
    <property type="match status" value="1"/>
</dbReference>
<dbReference type="Proteomes" id="UP000012073">
    <property type="component" value="Unassembled WGS sequence"/>
</dbReference>
<dbReference type="Gene3D" id="3.40.50.300">
    <property type="entry name" value="P-loop containing nucleotide triphosphate hydrolases"/>
    <property type="match status" value="1"/>
</dbReference>
<dbReference type="PROSITE" id="PS51722">
    <property type="entry name" value="G_TR_2"/>
    <property type="match status" value="1"/>
</dbReference>
<dbReference type="InterPro" id="IPR000795">
    <property type="entry name" value="T_Tr_GTP-bd_dom"/>
</dbReference>
<dbReference type="InterPro" id="IPR027417">
    <property type="entry name" value="P-loop_NTPase"/>
</dbReference>
<dbReference type="GeneID" id="17318946"/>
<dbReference type="Pfam" id="PF14492">
    <property type="entry name" value="EFG_III"/>
    <property type="match status" value="1"/>
</dbReference>
<dbReference type="InterPro" id="IPR053905">
    <property type="entry name" value="EF-G-like_DII"/>
</dbReference>
<dbReference type="GO" id="GO:0003924">
    <property type="term" value="F:GTPase activity"/>
    <property type="evidence" value="ECO:0007669"/>
    <property type="project" value="InterPro"/>
</dbReference>
<evidence type="ECO:0000256" key="2">
    <source>
        <dbReference type="ARBA" id="ARBA00022917"/>
    </source>
</evidence>
<dbReference type="KEGG" id="ccp:CHC_T00008408001"/>
<organism evidence="6 7">
    <name type="scientific">Chondrus crispus</name>
    <name type="common">Carrageen Irish moss</name>
    <name type="synonym">Polymorpha crispa</name>
    <dbReference type="NCBI Taxonomy" id="2769"/>
    <lineage>
        <taxon>Eukaryota</taxon>
        <taxon>Rhodophyta</taxon>
        <taxon>Florideophyceae</taxon>
        <taxon>Rhodymeniophycidae</taxon>
        <taxon>Gigartinales</taxon>
        <taxon>Gigartinaceae</taxon>
        <taxon>Chondrus</taxon>
    </lineage>
</organism>
<dbReference type="Pfam" id="PF22042">
    <property type="entry name" value="EF-G_D2"/>
    <property type="match status" value="1"/>
</dbReference>
<evidence type="ECO:0000256" key="4">
    <source>
        <dbReference type="ARBA" id="ARBA00023134"/>
    </source>
</evidence>
<dbReference type="InterPro" id="IPR020568">
    <property type="entry name" value="Ribosomal_Su5_D2-typ_SF"/>
</dbReference>
<dbReference type="InterPro" id="IPR005225">
    <property type="entry name" value="Small_GTP-bd"/>
</dbReference>
<dbReference type="AlphaFoldDB" id="R7QTW8"/>